<protein>
    <submittedName>
        <fullName evidence="1">Uncharacterized protein</fullName>
    </submittedName>
</protein>
<comment type="caution">
    <text evidence="1">The sequence shown here is derived from an EMBL/GenBank/DDBJ whole genome shotgun (WGS) entry which is preliminary data.</text>
</comment>
<dbReference type="Proteomes" id="UP000014174">
    <property type="component" value="Unassembled WGS sequence"/>
</dbReference>
<dbReference type="AlphaFoldDB" id="R9GNV6"/>
<gene>
    <name evidence="1" type="ORF">ADIARSV_3235</name>
</gene>
<dbReference type="STRING" id="1150600.ADIARSV_3235"/>
<keyword evidence="2" id="KW-1185">Reference proteome</keyword>
<reference evidence="1 2" key="1">
    <citation type="journal article" date="2013" name="Genome Announc.">
        <title>Draft Genome Sequence of Arcticibacter svalbardensis Strain MN12-7T, a Member of the Family Sphingobacteriaceae Isolated from an Arctic Soil Sample.</title>
        <authorList>
            <person name="Shivaji S."/>
            <person name="Ara S."/>
            <person name="Prasad S."/>
            <person name="Manasa B.P."/>
            <person name="Begum Z."/>
            <person name="Singh A."/>
            <person name="Kumar Pinnaka A."/>
        </authorList>
    </citation>
    <scope>NUCLEOTIDE SEQUENCE [LARGE SCALE GENOMIC DNA]</scope>
    <source>
        <strain evidence="1 2">MN12-7</strain>
    </source>
</reference>
<evidence type="ECO:0000313" key="1">
    <source>
        <dbReference type="EMBL" id="EOR93522.1"/>
    </source>
</evidence>
<name>R9GNV6_9SPHI</name>
<accession>R9GNV6</accession>
<evidence type="ECO:0000313" key="2">
    <source>
        <dbReference type="Proteomes" id="UP000014174"/>
    </source>
</evidence>
<sequence>MFIKNGLLFIWEKLEINKSQLVTTGSKYCGGSALCAFITHIKFGSGRQSLCK</sequence>
<dbReference type="EMBL" id="AQPN01000110">
    <property type="protein sequence ID" value="EOR93522.1"/>
    <property type="molecule type" value="Genomic_DNA"/>
</dbReference>
<proteinExistence type="predicted"/>
<organism evidence="1 2">
    <name type="scientific">Arcticibacter svalbardensis MN12-7</name>
    <dbReference type="NCBI Taxonomy" id="1150600"/>
    <lineage>
        <taxon>Bacteria</taxon>
        <taxon>Pseudomonadati</taxon>
        <taxon>Bacteroidota</taxon>
        <taxon>Sphingobacteriia</taxon>
        <taxon>Sphingobacteriales</taxon>
        <taxon>Sphingobacteriaceae</taxon>
        <taxon>Arcticibacter</taxon>
    </lineage>
</organism>